<feature type="transmembrane region" description="Helical" evidence="1">
    <location>
        <begin position="104"/>
        <end position="123"/>
    </location>
</feature>
<dbReference type="RefSeq" id="WP_134843309.1">
    <property type="nucleotide sequence ID" value="NZ_SGVY01000015.1"/>
</dbReference>
<feature type="transmembrane region" description="Helical" evidence="1">
    <location>
        <begin position="225"/>
        <end position="243"/>
    </location>
</feature>
<feature type="transmembrane region" description="Helical" evidence="1">
    <location>
        <begin position="391"/>
        <end position="410"/>
    </location>
</feature>
<reference evidence="2 3" key="1">
    <citation type="submission" date="2019-02" db="EMBL/GenBank/DDBJ databases">
        <title>Draft Genome Sequence of the Prevotella sp. BCRC 81118, Isolated from Human Feces.</title>
        <authorList>
            <person name="Huang C.-H."/>
        </authorList>
    </citation>
    <scope>NUCLEOTIDE SEQUENCE [LARGE SCALE GENOMIC DNA]</scope>
    <source>
        <strain evidence="2 3">BCRC 81118</strain>
    </source>
</reference>
<protein>
    <recommendedName>
        <fullName evidence="4">GtrA family protein</fullName>
    </recommendedName>
</protein>
<feature type="transmembrane region" description="Helical" evidence="1">
    <location>
        <begin position="422"/>
        <end position="444"/>
    </location>
</feature>
<feature type="transmembrane region" description="Helical" evidence="1">
    <location>
        <begin position="188"/>
        <end position="213"/>
    </location>
</feature>
<feature type="transmembrane region" description="Helical" evidence="1">
    <location>
        <begin position="342"/>
        <end position="360"/>
    </location>
</feature>
<sequence>MNNIFKIKKEERLFALVAFLLIVAFNVLMVTYHYADFSKNGNVGYWTIFTKNFQVSGFDPYTYLTLSKWKVYYTEYRHPMLPFFLYPLTMLNEWLMELTSRNCATTIVAVMMTFLGTYSTIFIRRIFREIMQLKAADSNLLTFLLFSFAYVLLVTFVDDHFGMSLFFLSMTLYLAGRQQQQHRGMPWWQCALLFFFTAGITLSNGAKTFLAALFTNGKKLFRPKYLALGIILPTLLIGAAGIYQNRAFIIPNRQEGLRLVQKKAAKDSTFRAKMAQKEAHDKEIAGKNIQQKGMLKWADMSVSRSESLIENVFGESLMLHKEHLLEDIHSHRPIFVKYQTPIPYIIELVIVALLITGLWLGRRSPFLWLTGSWVLCDAFIHLVMGFGLNEVYIMAAHWAFIIPIAIGYILKQGKEKYTKFLRPALAILAIFLFFYNSTLIFDYLTR</sequence>
<keyword evidence="3" id="KW-1185">Reference proteome</keyword>
<accession>A0A4Y8VNF6</accession>
<dbReference type="EMBL" id="SGVY01000015">
    <property type="protein sequence ID" value="TFH81908.1"/>
    <property type="molecule type" value="Genomic_DNA"/>
</dbReference>
<dbReference type="AlphaFoldDB" id="A0A4Y8VNF6"/>
<evidence type="ECO:0008006" key="4">
    <source>
        <dbReference type="Google" id="ProtNLM"/>
    </source>
</evidence>
<dbReference type="Pfam" id="PF19558">
    <property type="entry name" value="DUF6080"/>
    <property type="match status" value="1"/>
</dbReference>
<dbReference type="InterPro" id="IPR045726">
    <property type="entry name" value="DUF6080"/>
</dbReference>
<keyword evidence="1" id="KW-0812">Transmembrane</keyword>
<organism evidence="2 3">
    <name type="scientific">Segatella hominis</name>
    <dbReference type="NCBI Taxonomy" id="2518605"/>
    <lineage>
        <taxon>Bacteria</taxon>
        <taxon>Pseudomonadati</taxon>
        <taxon>Bacteroidota</taxon>
        <taxon>Bacteroidia</taxon>
        <taxon>Bacteroidales</taxon>
        <taxon>Prevotellaceae</taxon>
        <taxon>Segatella</taxon>
    </lineage>
</organism>
<dbReference type="Proteomes" id="UP000297872">
    <property type="component" value="Unassembled WGS sequence"/>
</dbReference>
<feature type="transmembrane region" description="Helical" evidence="1">
    <location>
        <begin position="135"/>
        <end position="154"/>
    </location>
</feature>
<proteinExistence type="predicted"/>
<evidence type="ECO:0000313" key="3">
    <source>
        <dbReference type="Proteomes" id="UP000297872"/>
    </source>
</evidence>
<keyword evidence="1" id="KW-0472">Membrane</keyword>
<keyword evidence="1" id="KW-1133">Transmembrane helix</keyword>
<dbReference type="GeneID" id="302995119"/>
<name>A0A4Y8VNF6_9BACT</name>
<evidence type="ECO:0000313" key="2">
    <source>
        <dbReference type="EMBL" id="TFH81908.1"/>
    </source>
</evidence>
<evidence type="ECO:0000256" key="1">
    <source>
        <dbReference type="SAM" id="Phobius"/>
    </source>
</evidence>
<comment type="caution">
    <text evidence="2">The sequence shown here is derived from an EMBL/GenBank/DDBJ whole genome shotgun (WGS) entry which is preliminary data.</text>
</comment>
<feature type="transmembrane region" description="Helical" evidence="1">
    <location>
        <begin position="12"/>
        <end position="35"/>
    </location>
</feature>
<gene>
    <name evidence="2" type="ORF">EXN75_07420</name>
</gene>
<dbReference type="OrthoDB" id="996712at2"/>
<feature type="transmembrane region" description="Helical" evidence="1">
    <location>
        <begin position="366"/>
        <end position="384"/>
    </location>
</feature>